<keyword evidence="1" id="KW-0805">Transcription regulation</keyword>
<dbReference type="SUPFAM" id="SSF48008">
    <property type="entry name" value="GntR ligand-binding domain-like"/>
    <property type="match status" value="1"/>
</dbReference>
<evidence type="ECO:0000313" key="6">
    <source>
        <dbReference type="Proteomes" id="UP001165652"/>
    </source>
</evidence>
<dbReference type="InterPro" id="IPR036388">
    <property type="entry name" value="WH-like_DNA-bd_sf"/>
</dbReference>
<keyword evidence="2" id="KW-0238">DNA-binding</keyword>
<organism evidence="5 6">
    <name type="scientific">Rhodoplanes tepidamans</name>
    <name type="common">Rhodoplanes cryptolactis</name>
    <dbReference type="NCBI Taxonomy" id="200616"/>
    <lineage>
        <taxon>Bacteria</taxon>
        <taxon>Pseudomonadati</taxon>
        <taxon>Pseudomonadota</taxon>
        <taxon>Alphaproteobacteria</taxon>
        <taxon>Hyphomicrobiales</taxon>
        <taxon>Nitrobacteraceae</taxon>
        <taxon>Rhodoplanes</taxon>
    </lineage>
</organism>
<dbReference type="SMART" id="SM00895">
    <property type="entry name" value="FCD"/>
    <property type="match status" value="1"/>
</dbReference>
<comment type="caution">
    <text evidence="5">The sequence shown here is derived from an EMBL/GenBank/DDBJ whole genome shotgun (WGS) entry which is preliminary data.</text>
</comment>
<dbReference type="RefSeq" id="WP_272776447.1">
    <property type="nucleotide sequence ID" value="NZ_JAQQLI010000009.1"/>
</dbReference>
<dbReference type="PANTHER" id="PTHR43537:SF41">
    <property type="entry name" value="TRANSCRIPTIONAL REGULATORY PROTEIN"/>
    <property type="match status" value="1"/>
</dbReference>
<reference evidence="5" key="1">
    <citation type="journal article" date="2023" name="Microbiol Resour">
        <title>Genome Sequences of Rhodoplanes serenus and Two Thermotolerant Strains, Rhodoplanes tepidamans and 'Rhodoplanes cryptolactis,' Further Refine the Genus.</title>
        <authorList>
            <person name="Rayyan A.A."/>
            <person name="Kyndt J.A."/>
        </authorList>
    </citation>
    <scope>NUCLEOTIDE SEQUENCE</scope>
    <source>
        <strain evidence="5">DSM 9987</strain>
    </source>
</reference>
<dbReference type="Proteomes" id="UP001165652">
    <property type="component" value="Unassembled WGS sequence"/>
</dbReference>
<sequence length="243" mass="26682">MTPQMPAPAPSLATLAHECGGRSPSTVELITRILREAIVRGTLAEGAPIRQDHVAAELGISKIPLREALSKLEGQGLVTMLPRRGAIVTTVSPEKIEDIYQTRLALEPQVLAGAIPHQTRADLDEAERLVGEMDQRGTEQLGRLNWQFHRALYAPSGREVALQILETLHIHVDRCVRLHMALIDRSRVSNIEHRRILDACRNGDVAVAQSLLHDHLDGIRRVMAEYFSRPPQAATPAAADPAA</sequence>
<evidence type="ECO:0000256" key="2">
    <source>
        <dbReference type="ARBA" id="ARBA00023125"/>
    </source>
</evidence>
<accession>A0ABT5J8I1</accession>
<evidence type="ECO:0000256" key="3">
    <source>
        <dbReference type="ARBA" id="ARBA00023163"/>
    </source>
</evidence>
<dbReference type="Pfam" id="PF00392">
    <property type="entry name" value="GntR"/>
    <property type="match status" value="1"/>
</dbReference>
<dbReference type="Gene3D" id="1.10.10.10">
    <property type="entry name" value="Winged helix-like DNA-binding domain superfamily/Winged helix DNA-binding domain"/>
    <property type="match status" value="1"/>
</dbReference>
<keyword evidence="6" id="KW-1185">Reference proteome</keyword>
<dbReference type="Gene3D" id="1.20.120.530">
    <property type="entry name" value="GntR ligand-binding domain-like"/>
    <property type="match status" value="1"/>
</dbReference>
<dbReference type="InterPro" id="IPR008920">
    <property type="entry name" value="TF_FadR/GntR_C"/>
</dbReference>
<feature type="domain" description="HTH gntR-type" evidence="4">
    <location>
        <begin position="24"/>
        <end position="91"/>
    </location>
</feature>
<evidence type="ECO:0000313" key="5">
    <source>
        <dbReference type="EMBL" id="MDC7785599.1"/>
    </source>
</evidence>
<dbReference type="SUPFAM" id="SSF46785">
    <property type="entry name" value="Winged helix' DNA-binding domain"/>
    <property type="match status" value="1"/>
</dbReference>
<dbReference type="InterPro" id="IPR036390">
    <property type="entry name" value="WH_DNA-bd_sf"/>
</dbReference>
<dbReference type="EMBL" id="JAQQLI010000009">
    <property type="protein sequence ID" value="MDC7785599.1"/>
    <property type="molecule type" value="Genomic_DNA"/>
</dbReference>
<reference evidence="5" key="2">
    <citation type="submission" date="2023-02" db="EMBL/GenBank/DDBJ databases">
        <authorList>
            <person name="Rayyan A."/>
            <person name="Meyer T."/>
            <person name="Kyndt J.A."/>
        </authorList>
    </citation>
    <scope>NUCLEOTIDE SEQUENCE</scope>
    <source>
        <strain evidence="5">DSM 9987</strain>
    </source>
</reference>
<proteinExistence type="predicted"/>
<dbReference type="SMART" id="SM00345">
    <property type="entry name" value="HTH_GNTR"/>
    <property type="match status" value="1"/>
</dbReference>
<gene>
    <name evidence="5" type="ORF">PQJ73_07885</name>
</gene>
<dbReference type="PROSITE" id="PS50949">
    <property type="entry name" value="HTH_GNTR"/>
    <property type="match status" value="1"/>
</dbReference>
<dbReference type="InterPro" id="IPR000524">
    <property type="entry name" value="Tscrpt_reg_HTH_GntR"/>
</dbReference>
<keyword evidence="3" id="KW-0804">Transcription</keyword>
<dbReference type="InterPro" id="IPR011711">
    <property type="entry name" value="GntR_C"/>
</dbReference>
<evidence type="ECO:0000259" key="4">
    <source>
        <dbReference type="PROSITE" id="PS50949"/>
    </source>
</evidence>
<name>A0ABT5J8I1_RHOTP</name>
<protein>
    <submittedName>
        <fullName evidence="5">GntR family transcriptional regulator</fullName>
    </submittedName>
</protein>
<dbReference type="PANTHER" id="PTHR43537">
    <property type="entry name" value="TRANSCRIPTIONAL REGULATOR, GNTR FAMILY"/>
    <property type="match status" value="1"/>
</dbReference>
<dbReference type="Pfam" id="PF07729">
    <property type="entry name" value="FCD"/>
    <property type="match status" value="1"/>
</dbReference>
<evidence type="ECO:0000256" key="1">
    <source>
        <dbReference type="ARBA" id="ARBA00023015"/>
    </source>
</evidence>